<comment type="caution">
    <text evidence="5">The sequence shown here is derived from an EMBL/GenBank/DDBJ whole genome shotgun (WGS) entry which is preliminary data.</text>
</comment>
<dbReference type="PANTHER" id="PTHR43464">
    <property type="entry name" value="METHYLTRANSFERASE"/>
    <property type="match status" value="1"/>
</dbReference>
<gene>
    <name evidence="5" type="ORF">AS592_05240</name>
</gene>
<dbReference type="OrthoDB" id="5298787at2"/>
<evidence type="ECO:0000256" key="1">
    <source>
        <dbReference type="ARBA" id="ARBA00022603"/>
    </source>
</evidence>
<dbReference type="Pfam" id="PF03848">
    <property type="entry name" value="TehB"/>
    <property type="match status" value="1"/>
</dbReference>
<feature type="domain" description="Tellurite resistance methyltransferase TehB-like" evidence="4">
    <location>
        <begin position="7"/>
        <end position="160"/>
    </location>
</feature>
<name>A0A151CEN5_9BACT</name>
<evidence type="ECO:0000256" key="3">
    <source>
        <dbReference type="ARBA" id="ARBA00022691"/>
    </source>
</evidence>
<dbReference type="CDD" id="cd02440">
    <property type="entry name" value="AdoMet_MTases"/>
    <property type="match status" value="1"/>
</dbReference>
<evidence type="ECO:0000313" key="5">
    <source>
        <dbReference type="EMBL" id="KYJ85991.1"/>
    </source>
</evidence>
<dbReference type="PANTHER" id="PTHR43464:SF19">
    <property type="entry name" value="UBIQUINONE BIOSYNTHESIS O-METHYLTRANSFERASE, MITOCHONDRIAL"/>
    <property type="match status" value="1"/>
</dbReference>
<dbReference type="Gene3D" id="3.40.50.150">
    <property type="entry name" value="Vaccinia Virus protein VP39"/>
    <property type="match status" value="1"/>
</dbReference>
<organism evidence="5 6">
    <name type="scientific">Sulfurovum riftiae</name>
    <dbReference type="NCBI Taxonomy" id="1630136"/>
    <lineage>
        <taxon>Bacteria</taxon>
        <taxon>Pseudomonadati</taxon>
        <taxon>Campylobacterota</taxon>
        <taxon>Epsilonproteobacteria</taxon>
        <taxon>Campylobacterales</taxon>
        <taxon>Sulfurovaceae</taxon>
        <taxon>Sulfurovum</taxon>
    </lineage>
</organism>
<reference evidence="5 6" key="1">
    <citation type="submission" date="2015-11" db="EMBL/GenBank/DDBJ databases">
        <title>Draft genome of Sulfurovum riftiae 1812E, a member of the Epsilonproteobacteria isolated from the tube of the deep-sea hydrothermal vent tubewom Riftia pachyptila.</title>
        <authorList>
            <person name="Vetriani C."/>
            <person name="Giovannelli D."/>
        </authorList>
    </citation>
    <scope>NUCLEOTIDE SEQUENCE [LARGE SCALE GENOMIC DNA]</scope>
    <source>
        <strain evidence="5 6">1812E</strain>
    </source>
</reference>
<dbReference type="Proteomes" id="UP000075359">
    <property type="component" value="Unassembled WGS sequence"/>
</dbReference>
<dbReference type="InterPro" id="IPR015985">
    <property type="entry name" value="TehB-like_dom"/>
</dbReference>
<evidence type="ECO:0000256" key="2">
    <source>
        <dbReference type="ARBA" id="ARBA00022679"/>
    </source>
</evidence>
<keyword evidence="2" id="KW-0808">Transferase</keyword>
<dbReference type="GO" id="GO:0032259">
    <property type="term" value="P:methylation"/>
    <property type="evidence" value="ECO:0007669"/>
    <property type="project" value="UniProtKB-KW"/>
</dbReference>
<keyword evidence="3" id="KW-0949">S-adenosyl-L-methionine</keyword>
<dbReference type="STRING" id="1630136.AS592_05240"/>
<evidence type="ECO:0000313" key="6">
    <source>
        <dbReference type="Proteomes" id="UP000075359"/>
    </source>
</evidence>
<dbReference type="AlphaFoldDB" id="A0A151CEN5"/>
<protein>
    <submittedName>
        <fullName evidence="5">Tellurium resistance protein TehB</fullName>
    </submittedName>
</protein>
<evidence type="ECO:0000259" key="4">
    <source>
        <dbReference type="Pfam" id="PF03848"/>
    </source>
</evidence>
<sequence length="196" mass="22682">MAREDKERWDEKYLNNPIPNEPIKLITQYAKLATGNRALDIACGMGRHSKYLASLGFEVDAWDISSVAINSLKNLEHIHPKEVDLDTAEFPEETYDLVICTYFLKRTLFPKITRALKPGGIFLYETFVYHPDNERVPTNKSFLLEEGELEAAFDHEYDIMHLREYWNLDINGKKSLKAEMVAKKKSGSMSDEDFWA</sequence>
<dbReference type="EMBL" id="LNKT01000056">
    <property type="protein sequence ID" value="KYJ85991.1"/>
    <property type="molecule type" value="Genomic_DNA"/>
</dbReference>
<accession>A0A151CEN5</accession>
<dbReference type="SUPFAM" id="SSF53335">
    <property type="entry name" value="S-adenosyl-L-methionine-dependent methyltransferases"/>
    <property type="match status" value="1"/>
</dbReference>
<dbReference type="InterPro" id="IPR029063">
    <property type="entry name" value="SAM-dependent_MTases_sf"/>
</dbReference>
<dbReference type="GO" id="GO:0008168">
    <property type="term" value="F:methyltransferase activity"/>
    <property type="evidence" value="ECO:0007669"/>
    <property type="project" value="UniProtKB-KW"/>
</dbReference>
<keyword evidence="1" id="KW-0489">Methyltransferase</keyword>
<dbReference type="RefSeq" id="WP_067332014.1">
    <property type="nucleotide sequence ID" value="NZ_LNKT01000056.1"/>
</dbReference>
<keyword evidence="6" id="KW-1185">Reference proteome</keyword>
<proteinExistence type="predicted"/>